<dbReference type="Pfam" id="PF06837">
    <property type="entry name" value="Fijivirus_P9-2"/>
    <property type="match status" value="1"/>
</dbReference>
<protein>
    <submittedName>
        <fullName evidence="2">Nonstructural protein</fullName>
    </submittedName>
</protein>
<feature type="transmembrane region" description="Helical" evidence="1">
    <location>
        <begin position="60"/>
        <end position="80"/>
    </location>
</feature>
<keyword evidence="1" id="KW-1133">Transmembrane helix</keyword>
<evidence type="ECO:0000256" key="1">
    <source>
        <dbReference type="SAM" id="Phobius"/>
    </source>
</evidence>
<keyword evidence="1" id="KW-0472">Membrane</keyword>
<gene>
    <name evidence="2" type="primary">orf2</name>
</gene>
<reference evidence="2" key="1">
    <citation type="submission" date="2023-08" db="EMBL/GenBank/DDBJ databases">
        <title>Identification of viral pathogens in a Physostegia virginiana plant by high-throughput sequencing.</title>
        <authorList>
            <person name="Dong J."/>
            <person name="Fu S."/>
            <person name="Chen Y."/>
            <person name="Cao M."/>
            <person name="Zhou X."/>
            <person name="Wu J."/>
        </authorList>
    </citation>
    <scope>NUCLEOTIDE SEQUENCE</scope>
    <source>
        <strain evidence="2">Beijing</strain>
    </source>
</reference>
<evidence type="ECO:0000313" key="2">
    <source>
        <dbReference type="EMBL" id="WNH14486.1"/>
    </source>
</evidence>
<proteinExistence type="predicted"/>
<feature type="transmembrane region" description="Helical" evidence="1">
    <location>
        <begin position="92"/>
        <end position="117"/>
    </location>
</feature>
<accession>A0AA96C688</accession>
<organism evidence="2">
    <name type="scientific">Physostegia virginiana fijivirus</name>
    <dbReference type="NCBI Taxonomy" id="3075966"/>
    <lineage>
        <taxon>Viruses</taxon>
        <taxon>Riboviria</taxon>
        <taxon>Orthornavirae</taxon>
        <taxon>Duplornaviricota</taxon>
        <taxon>Resentoviricetes</taxon>
        <taxon>Reovirales</taxon>
        <taxon>Spinareoviridae</taxon>
        <taxon>Fijivirus</taxon>
    </lineage>
</organism>
<keyword evidence="1" id="KW-0812">Transmembrane</keyword>
<dbReference type="InterPro" id="IPR009650">
    <property type="entry name" value="Fijivirus_P9-2"/>
</dbReference>
<sequence>MQHGTYTFNIKSIANQLEEVIELNVPAEGFSDSEIDEEVDKIEEVVETALVTRKCGITSIVFKIVIFVCFGMFKCVFKGFYHLFQFMVNHQIVRFIISVFCTVISYSIFVLICYVFYRLLLVVEPLIQPLLNETLALDIVEVNTTLIRKILSVSNTSQARIDSYIIDDETSVFLPGKNQTVITRPVL</sequence>
<dbReference type="EMBL" id="OR378270">
    <property type="protein sequence ID" value="WNH14486.1"/>
    <property type="molecule type" value="Genomic_RNA"/>
</dbReference>
<name>A0AA96C688_9REOV</name>